<accession>A0A8H3IWT8</accession>
<proteinExistence type="predicted"/>
<organism evidence="2 3">
    <name type="scientific">Alectoria fallacina</name>
    <dbReference type="NCBI Taxonomy" id="1903189"/>
    <lineage>
        <taxon>Eukaryota</taxon>
        <taxon>Fungi</taxon>
        <taxon>Dikarya</taxon>
        <taxon>Ascomycota</taxon>
        <taxon>Pezizomycotina</taxon>
        <taxon>Lecanoromycetes</taxon>
        <taxon>OSLEUM clade</taxon>
        <taxon>Lecanoromycetidae</taxon>
        <taxon>Lecanorales</taxon>
        <taxon>Lecanorineae</taxon>
        <taxon>Parmeliaceae</taxon>
        <taxon>Alectoria</taxon>
    </lineage>
</organism>
<gene>
    <name evidence="2" type="ORF">ALECFALPRED_004535</name>
</gene>
<reference evidence="2" key="1">
    <citation type="submission" date="2021-03" db="EMBL/GenBank/DDBJ databases">
        <authorList>
            <person name="Tagirdzhanova G."/>
        </authorList>
    </citation>
    <scope>NUCLEOTIDE SEQUENCE</scope>
</reference>
<name>A0A8H3IWT8_9LECA</name>
<feature type="compositionally biased region" description="Polar residues" evidence="1">
    <location>
        <begin position="75"/>
        <end position="91"/>
    </location>
</feature>
<dbReference type="EMBL" id="CAJPDR010000280">
    <property type="protein sequence ID" value="CAF9930144.1"/>
    <property type="molecule type" value="Genomic_DNA"/>
</dbReference>
<evidence type="ECO:0000313" key="2">
    <source>
        <dbReference type="EMBL" id="CAF9930144.1"/>
    </source>
</evidence>
<evidence type="ECO:0000313" key="3">
    <source>
        <dbReference type="Proteomes" id="UP000664203"/>
    </source>
</evidence>
<sequence>MSPTSITISKIAVSIRLRGFFPLLRNIVAPPLPSTMVRTYSSRAKRARSSSTESTDDERLQPTRIRGPGKRLKAKSTTSGSGNLESTTSEPACTLNEMIALDGRTSESDGDELDEGPSLTTTRSHPSKRLATRPLKRQTLDELIRKAHRSDELVDEYLRGLPILKFIKLSGEERNSIAPEDHWIAESAAVAKAYRPVFAERKLAEPRGPRCSVFLTEPGAWKSIVRTQDCGIFVDATDPDSEKHFVFGDVIRDFLPEAEVLKMDASNCPQDCSYG</sequence>
<dbReference type="Proteomes" id="UP000664203">
    <property type="component" value="Unassembled WGS sequence"/>
</dbReference>
<keyword evidence="3" id="KW-1185">Reference proteome</keyword>
<protein>
    <submittedName>
        <fullName evidence="2">Uncharacterized protein</fullName>
    </submittedName>
</protein>
<dbReference type="AlphaFoldDB" id="A0A8H3IWT8"/>
<evidence type="ECO:0000256" key="1">
    <source>
        <dbReference type="SAM" id="MobiDB-lite"/>
    </source>
</evidence>
<comment type="caution">
    <text evidence="2">The sequence shown here is derived from an EMBL/GenBank/DDBJ whole genome shotgun (WGS) entry which is preliminary data.</text>
</comment>
<feature type="region of interest" description="Disordered" evidence="1">
    <location>
        <begin position="39"/>
        <end position="133"/>
    </location>
</feature>